<feature type="domain" description="2EXR" evidence="1">
    <location>
        <begin position="7"/>
        <end position="121"/>
    </location>
</feature>
<evidence type="ECO:0000313" key="2">
    <source>
        <dbReference type="EMBL" id="KAJ4263513.1"/>
    </source>
</evidence>
<dbReference type="InterPro" id="IPR045518">
    <property type="entry name" value="2EXR"/>
</dbReference>
<proteinExistence type="predicted"/>
<gene>
    <name evidence="2" type="ORF">NW762_006332</name>
</gene>
<evidence type="ECO:0000259" key="1">
    <source>
        <dbReference type="Pfam" id="PF20150"/>
    </source>
</evidence>
<comment type="caution">
    <text evidence="2">The sequence shown here is derived from an EMBL/GenBank/DDBJ whole genome shotgun (WGS) entry which is preliminary data.</text>
</comment>
<evidence type="ECO:0000313" key="3">
    <source>
        <dbReference type="Proteomes" id="UP001152049"/>
    </source>
</evidence>
<accession>A0A9W8S3X6</accession>
<name>A0A9W8S3X6_9HYPO</name>
<reference evidence="2" key="1">
    <citation type="submission" date="2022-09" db="EMBL/GenBank/DDBJ databases">
        <title>Fusarium specimens isolated from Avocado Roots.</title>
        <authorList>
            <person name="Stajich J."/>
            <person name="Roper C."/>
            <person name="Heimlech-Rivalta G."/>
        </authorList>
    </citation>
    <scope>NUCLEOTIDE SEQUENCE</scope>
    <source>
        <strain evidence="2">CF00136</strain>
    </source>
</reference>
<dbReference type="Pfam" id="PF20150">
    <property type="entry name" value="2EXR"/>
    <property type="match status" value="1"/>
</dbReference>
<dbReference type="OrthoDB" id="3546385at2759"/>
<dbReference type="AlphaFoldDB" id="A0A9W8S3X6"/>
<protein>
    <recommendedName>
        <fullName evidence="1">2EXR domain-containing protein</fullName>
    </recommendedName>
</protein>
<keyword evidence="3" id="KW-1185">Reference proteome</keyword>
<sequence>MPQPHTFTLFTDLPSELRNQIWHQALPVLSQPGLFSYHRKGCWQPKWLTPDDWDYYPGGYDNIRFEFRHDLLTMPVEMPLFFVNRETRGIALSWIRNNGIEIRFSENRLHFIRRLNPEFDALYLPMEKMLDFDMEPVDRMFEPDLIERMLSEITYLRRFAMPEDFFRTEEPLPDAWGSFGIRVLYVIVGTQPDMKGQWEIEEREGRAIIWNVESRKFELGDGCDICDESLYQLILEDKKEIGKALIHHHLADKPLEIRPVVAVRK</sequence>
<dbReference type="EMBL" id="JAOQAZ010000010">
    <property type="protein sequence ID" value="KAJ4263513.1"/>
    <property type="molecule type" value="Genomic_DNA"/>
</dbReference>
<organism evidence="2 3">
    <name type="scientific">Fusarium torreyae</name>
    <dbReference type="NCBI Taxonomy" id="1237075"/>
    <lineage>
        <taxon>Eukaryota</taxon>
        <taxon>Fungi</taxon>
        <taxon>Dikarya</taxon>
        <taxon>Ascomycota</taxon>
        <taxon>Pezizomycotina</taxon>
        <taxon>Sordariomycetes</taxon>
        <taxon>Hypocreomycetidae</taxon>
        <taxon>Hypocreales</taxon>
        <taxon>Nectriaceae</taxon>
        <taxon>Fusarium</taxon>
    </lineage>
</organism>
<dbReference type="Proteomes" id="UP001152049">
    <property type="component" value="Unassembled WGS sequence"/>
</dbReference>